<sequence>MALRALTAIPAGSVPTFNAGFWGIRPQNATYQAASDMLGTVRISVGSDRST</sequence>
<evidence type="ECO:0000313" key="1">
    <source>
        <dbReference type="EMBL" id="SNR70179.1"/>
    </source>
</evidence>
<name>A0A238YIG8_9RHOB</name>
<accession>A0A238YIG8</accession>
<dbReference type="AlphaFoldDB" id="A0A238YIG8"/>
<organism evidence="1 2">
    <name type="scientific">Puniceibacterium sediminis</name>
    <dbReference type="NCBI Taxonomy" id="1608407"/>
    <lineage>
        <taxon>Bacteria</taxon>
        <taxon>Pseudomonadati</taxon>
        <taxon>Pseudomonadota</taxon>
        <taxon>Alphaproteobacteria</taxon>
        <taxon>Rhodobacterales</taxon>
        <taxon>Paracoccaceae</taxon>
        <taxon>Puniceibacterium</taxon>
    </lineage>
</organism>
<evidence type="ECO:0000313" key="2">
    <source>
        <dbReference type="Proteomes" id="UP000198417"/>
    </source>
</evidence>
<protein>
    <submittedName>
        <fullName evidence="1">Uncharacterized protein</fullName>
    </submittedName>
</protein>
<keyword evidence="2" id="KW-1185">Reference proteome</keyword>
<proteinExistence type="predicted"/>
<dbReference type="Proteomes" id="UP000198417">
    <property type="component" value="Unassembled WGS sequence"/>
</dbReference>
<reference evidence="1 2" key="1">
    <citation type="submission" date="2017-06" db="EMBL/GenBank/DDBJ databases">
        <authorList>
            <person name="Kim H.J."/>
            <person name="Triplett B.A."/>
        </authorList>
    </citation>
    <scope>NUCLEOTIDE SEQUENCE [LARGE SCALE GENOMIC DNA]</scope>
    <source>
        <strain evidence="1 2">DSM 29052</strain>
    </source>
</reference>
<gene>
    <name evidence="1" type="ORF">SAMN06265370_1175</name>
</gene>
<dbReference type="EMBL" id="FZNN01000017">
    <property type="protein sequence ID" value="SNR70179.1"/>
    <property type="molecule type" value="Genomic_DNA"/>
</dbReference>